<dbReference type="KEGG" id="acry:AC20117_12695"/>
<dbReference type="STRING" id="37928.SAMN04489742_0925"/>
<dbReference type="RefSeq" id="WP_074699429.1">
    <property type="nucleotide sequence ID" value="NZ_CP018863.1"/>
</dbReference>
<evidence type="ECO:0000313" key="4">
    <source>
        <dbReference type="Proteomes" id="UP000181917"/>
    </source>
</evidence>
<feature type="compositionally biased region" description="Acidic residues" evidence="1">
    <location>
        <begin position="182"/>
        <end position="191"/>
    </location>
</feature>
<feature type="region of interest" description="Disordered" evidence="1">
    <location>
        <begin position="101"/>
        <end position="191"/>
    </location>
</feature>
<keyword evidence="4" id="KW-1185">Reference proteome</keyword>
<protein>
    <submittedName>
        <fullName evidence="3">Uncharacterized protein</fullName>
    </submittedName>
</protein>
<accession>A0A1H1AHK1</accession>
<dbReference type="EMBL" id="FNKH01000002">
    <property type="protein sequence ID" value="SDQ39011.1"/>
    <property type="molecule type" value="Genomic_DNA"/>
</dbReference>
<organism evidence="3 4">
    <name type="scientific">Crystallibacter crystallopoietes</name>
    <dbReference type="NCBI Taxonomy" id="37928"/>
    <lineage>
        <taxon>Bacteria</taxon>
        <taxon>Bacillati</taxon>
        <taxon>Actinomycetota</taxon>
        <taxon>Actinomycetes</taxon>
        <taxon>Micrococcales</taxon>
        <taxon>Micrococcaceae</taxon>
        <taxon>Crystallibacter</taxon>
    </lineage>
</organism>
<reference evidence="3 4" key="1">
    <citation type="submission" date="2016-10" db="EMBL/GenBank/DDBJ databases">
        <authorList>
            <person name="de Groot N.N."/>
        </authorList>
    </citation>
    <scope>NUCLEOTIDE SEQUENCE [LARGE SCALE GENOMIC DNA]</scope>
    <source>
        <strain evidence="3 4">DSM 20117</strain>
    </source>
</reference>
<feature type="signal peptide" evidence="2">
    <location>
        <begin position="1"/>
        <end position="27"/>
    </location>
</feature>
<name>A0A1H1AHK1_9MICC</name>
<evidence type="ECO:0000256" key="2">
    <source>
        <dbReference type="SAM" id="SignalP"/>
    </source>
</evidence>
<feature type="chain" id="PRO_5039384630" evidence="2">
    <location>
        <begin position="28"/>
        <end position="191"/>
    </location>
</feature>
<keyword evidence="2" id="KW-0732">Signal</keyword>
<gene>
    <name evidence="3" type="ORF">SAMN04489742_0925</name>
</gene>
<dbReference type="AlphaFoldDB" id="A0A1H1AHK1"/>
<dbReference type="Proteomes" id="UP000181917">
    <property type="component" value="Unassembled WGS sequence"/>
</dbReference>
<feature type="compositionally biased region" description="Basic and acidic residues" evidence="1">
    <location>
        <begin position="115"/>
        <end position="159"/>
    </location>
</feature>
<dbReference type="PROSITE" id="PS51257">
    <property type="entry name" value="PROKAR_LIPOPROTEIN"/>
    <property type="match status" value="1"/>
</dbReference>
<evidence type="ECO:0000256" key="1">
    <source>
        <dbReference type="SAM" id="MobiDB-lite"/>
    </source>
</evidence>
<proteinExistence type="predicted"/>
<feature type="compositionally biased region" description="Acidic residues" evidence="1">
    <location>
        <begin position="160"/>
        <end position="175"/>
    </location>
</feature>
<dbReference type="OrthoDB" id="9979155at2"/>
<evidence type="ECO:0000313" key="3">
    <source>
        <dbReference type="EMBL" id="SDQ39011.1"/>
    </source>
</evidence>
<sequence>MNRPAALTRTLLAGVAATALLAGCAQQEDAAATALDILQERVGTIRQLASEQNLSTALDEVDLLDSDLDKAAANGHIAAEMQQEAAKALAQVRNDLEALAGETVQPDVAQIPEAPAREDTFSNDGEDWRNSEDNVDREHWDNDDGRHSWDDEVHDRWEDQQDESWDQWEDQQDEAWDQREDERDDSDDGHH</sequence>